<dbReference type="EMBL" id="CP003051">
    <property type="protein sequence ID" value="AGA89694.1"/>
    <property type="molecule type" value="Genomic_DNA"/>
</dbReference>
<feature type="compositionally biased region" description="Polar residues" evidence="1">
    <location>
        <begin position="10"/>
        <end position="24"/>
    </location>
</feature>
<name>L0GWL6_9GAMM</name>
<sequence>MDAKSRHAGTVSTASQRVNIAEPPNSSIIAPEAIARNPSHLLIATRPCGGNPEANMNAP</sequence>
<proteinExistence type="predicted"/>
<feature type="region of interest" description="Disordered" evidence="1">
    <location>
        <begin position="1"/>
        <end position="24"/>
    </location>
</feature>
<dbReference type="KEGG" id="tmb:Thimo_0858"/>
<accession>L0GWL6</accession>
<protein>
    <submittedName>
        <fullName evidence="2">Uncharacterized protein</fullName>
    </submittedName>
</protein>
<organism evidence="2 3">
    <name type="scientific">Thioflavicoccus mobilis 8321</name>
    <dbReference type="NCBI Taxonomy" id="765912"/>
    <lineage>
        <taxon>Bacteria</taxon>
        <taxon>Pseudomonadati</taxon>
        <taxon>Pseudomonadota</taxon>
        <taxon>Gammaproteobacteria</taxon>
        <taxon>Chromatiales</taxon>
        <taxon>Chromatiaceae</taxon>
        <taxon>Thioflavicoccus</taxon>
    </lineage>
</organism>
<reference evidence="2 3" key="1">
    <citation type="submission" date="2011-09" db="EMBL/GenBank/DDBJ databases">
        <title>Complete sequence of chromosome of Thioflavicoccus mobilis 8321.</title>
        <authorList>
            <consortium name="US DOE Joint Genome Institute"/>
            <person name="Lucas S."/>
            <person name="Han J."/>
            <person name="Lapidus A."/>
            <person name="Cheng J.-F."/>
            <person name="Goodwin L."/>
            <person name="Pitluck S."/>
            <person name="Peters L."/>
            <person name="Ovchinnikova G."/>
            <person name="Lu M."/>
            <person name="Detter J.C."/>
            <person name="Han C."/>
            <person name="Tapia R."/>
            <person name="Land M."/>
            <person name="Hauser L."/>
            <person name="Kyrpides N."/>
            <person name="Ivanova N."/>
            <person name="Pagani I."/>
            <person name="Vogl K."/>
            <person name="Liu Z."/>
            <person name="Imhoff J."/>
            <person name="Thiel V."/>
            <person name="Frigaard N.-U."/>
            <person name="Bryant D."/>
            <person name="Woyke T."/>
        </authorList>
    </citation>
    <scope>NUCLEOTIDE SEQUENCE [LARGE SCALE GENOMIC DNA]</scope>
    <source>
        <strain evidence="2 3">8321</strain>
    </source>
</reference>
<dbReference type="STRING" id="765912.Thimo_0858"/>
<evidence type="ECO:0000313" key="3">
    <source>
        <dbReference type="Proteomes" id="UP000010816"/>
    </source>
</evidence>
<dbReference type="HOGENOM" id="CLU_2959407_0_0_6"/>
<gene>
    <name evidence="2" type="ORF">Thimo_0858</name>
</gene>
<dbReference type="Proteomes" id="UP000010816">
    <property type="component" value="Chromosome"/>
</dbReference>
<evidence type="ECO:0000313" key="2">
    <source>
        <dbReference type="EMBL" id="AGA89694.1"/>
    </source>
</evidence>
<dbReference type="RefSeq" id="WP_015279840.1">
    <property type="nucleotide sequence ID" value="NC_019940.1"/>
</dbReference>
<keyword evidence="3" id="KW-1185">Reference proteome</keyword>
<evidence type="ECO:0000256" key="1">
    <source>
        <dbReference type="SAM" id="MobiDB-lite"/>
    </source>
</evidence>
<dbReference type="AlphaFoldDB" id="L0GWL6"/>